<dbReference type="EMBL" id="FQZT01000005">
    <property type="protein sequence ID" value="SHJ23659.1"/>
    <property type="molecule type" value="Genomic_DNA"/>
</dbReference>
<dbReference type="STRING" id="1122189.SAMN02745165_01896"/>
<evidence type="ECO:0000313" key="2">
    <source>
        <dbReference type="Proteomes" id="UP000184171"/>
    </source>
</evidence>
<dbReference type="RefSeq" id="WP_072908210.1">
    <property type="nucleotide sequence ID" value="NZ_FQZT01000005.1"/>
</dbReference>
<reference evidence="1 2" key="1">
    <citation type="submission" date="2016-11" db="EMBL/GenBank/DDBJ databases">
        <authorList>
            <person name="Jaros S."/>
            <person name="Januszkiewicz K."/>
            <person name="Wedrychowicz H."/>
        </authorList>
    </citation>
    <scope>NUCLEOTIDE SEQUENCE [LARGE SCALE GENOMIC DNA]</scope>
    <source>
        <strain evidence="1 2">DSM 5091</strain>
    </source>
</reference>
<organism evidence="1 2">
    <name type="scientific">Malonomonas rubra DSM 5091</name>
    <dbReference type="NCBI Taxonomy" id="1122189"/>
    <lineage>
        <taxon>Bacteria</taxon>
        <taxon>Pseudomonadati</taxon>
        <taxon>Thermodesulfobacteriota</taxon>
        <taxon>Desulfuromonadia</taxon>
        <taxon>Desulfuromonadales</taxon>
        <taxon>Geopsychrobacteraceae</taxon>
        <taxon>Malonomonas</taxon>
    </lineage>
</organism>
<dbReference type="Proteomes" id="UP000184171">
    <property type="component" value="Unassembled WGS sequence"/>
</dbReference>
<accession>A0A1M6HN93</accession>
<keyword evidence="2" id="KW-1185">Reference proteome</keyword>
<dbReference type="AlphaFoldDB" id="A0A1M6HN93"/>
<sequence length="75" mass="8358">MATEKVAKIQPEENVDFSDIHDRLHQLGSKLGLLADVDYGEISFGGAEGIRYFLREMASELSLCAEDVWNLRGSD</sequence>
<name>A0A1M6HN93_MALRU</name>
<gene>
    <name evidence="1" type="ORF">SAMN02745165_01896</name>
</gene>
<protein>
    <submittedName>
        <fullName evidence="1">Uncharacterized protein</fullName>
    </submittedName>
</protein>
<evidence type="ECO:0000313" key="1">
    <source>
        <dbReference type="EMBL" id="SHJ23659.1"/>
    </source>
</evidence>
<proteinExistence type="predicted"/>